<gene>
    <name evidence="2" type="ORF">SAMN05421505_12077</name>
</gene>
<evidence type="ECO:0000256" key="1">
    <source>
        <dbReference type="SAM" id="MobiDB-lite"/>
    </source>
</evidence>
<evidence type="ECO:0000313" key="3">
    <source>
        <dbReference type="Proteomes" id="UP000198923"/>
    </source>
</evidence>
<sequence>MRAPGYNFGGTRVSGVGDGTEPDDAVNKSQLDAGVASRVPADSTITADPAAPMIIHRRNFTIDLNSQEVMQVWVNGVKTMALNEWGALRVQSPFSWDAGARFIGHPTQSGNVVEYQNNTRNATLWGITKDGNTYRNGVVMAPVLVLAVGDPVPAGTPVGTVILRK</sequence>
<dbReference type="STRING" id="504805.SAMN05421505_12077"/>
<feature type="region of interest" description="Disordered" evidence="1">
    <location>
        <begin position="1"/>
        <end position="33"/>
    </location>
</feature>
<dbReference type="AlphaFoldDB" id="A0A1G8EFI1"/>
<reference evidence="2 3" key="1">
    <citation type="submission" date="2016-10" db="EMBL/GenBank/DDBJ databases">
        <authorList>
            <person name="de Groot N.N."/>
        </authorList>
    </citation>
    <scope>NUCLEOTIDE SEQUENCE [LARGE SCALE GENOMIC DNA]</scope>
    <source>
        <strain evidence="2 3">CPCC 201354</strain>
    </source>
</reference>
<proteinExistence type="predicted"/>
<evidence type="ECO:0000313" key="2">
    <source>
        <dbReference type="EMBL" id="SDH68634.1"/>
    </source>
</evidence>
<dbReference type="InterPro" id="IPR011049">
    <property type="entry name" value="Serralysin-like_metalloprot_C"/>
</dbReference>
<organism evidence="2 3">
    <name type="scientific">Sinosporangium album</name>
    <dbReference type="NCBI Taxonomy" id="504805"/>
    <lineage>
        <taxon>Bacteria</taxon>
        <taxon>Bacillati</taxon>
        <taxon>Actinomycetota</taxon>
        <taxon>Actinomycetes</taxon>
        <taxon>Streptosporangiales</taxon>
        <taxon>Streptosporangiaceae</taxon>
        <taxon>Sinosporangium</taxon>
    </lineage>
</organism>
<dbReference type="Proteomes" id="UP000198923">
    <property type="component" value="Unassembled WGS sequence"/>
</dbReference>
<dbReference type="EMBL" id="FNCN01000020">
    <property type="protein sequence ID" value="SDH68634.1"/>
    <property type="molecule type" value="Genomic_DNA"/>
</dbReference>
<dbReference type="SUPFAM" id="SSF101967">
    <property type="entry name" value="Adhesin YadA, collagen-binding domain"/>
    <property type="match status" value="1"/>
</dbReference>
<keyword evidence="3" id="KW-1185">Reference proteome</keyword>
<accession>A0A1G8EFI1</accession>
<protein>
    <submittedName>
        <fullName evidence="2">Uncharacterized protein</fullName>
    </submittedName>
</protein>
<name>A0A1G8EFI1_9ACTN</name>